<evidence type="ECO:0000256" key="3">
    <source>
        <dbReference type="ARBA" id="ARBA00023186"/>
    </source>
</evidence>
<keyword evidence="3" id="KW-0143">Chaperone</keyword>
<protein>
    <submittedName>
        <fullName evidence="6">ATP-dependent Clp protease ATP-binding subunit clpX</fullName>
    </submittedName>
</protein>
<evidence type="ECO:0000259" key="5">
    <source>
        <dbReference type="SMART" id="SM01086"/>
    </source>
</evidence>
<dbReference type="InterPro" id="IPR003593">
    <property type="entry name" value="AAA+_ATPase"/>
</dbReference>
<dbReference type="GO" id="GO:0005524">
    <property type="term" value="F:ATP binding"/>
    <property type="evidence" value="ECO:0007669"/>
    <property type="project" value="UniProtKB-KW"/>
</dbReference>
<evidence type="ECO:0000256" key="1">
    <source>
        <dbReference type="ARBA" id="ARBA00022741"/>
    </source>
</evidence>
<dbReference type="EMBL" id="FR695864">
    <property type="protein sequence ID" value="CBX26900.1"/>
    <property type="molecule type" value="Genomic_DNA"/>
</dbReference>
<organism evidence="6">
    <name type="scientific">uncultured Desulfobacterium sp</name>
    <dbReference type="NCBI Taxonomy" id="201089"/>
    <lineage>
        <taxon>Bacteria</taxon>
        <taxon>Pseudomonadati</taxon>
        <taxon>Thermodesulfobacteriota</taxon>
        <taxon>Desulfobacteria</taxon>
        <taxon>Desulfobacterales</taxon>
        <taxon>Desulfobacteriaceae</taxon>
        <taxon>Desulfobacterium</taxon>
        <taxon>environmental samples</taxon>
    </lineage>
</organism>
<dbReference type="InterPro" id="IPR019489">
    <property type="entry name" value="Clp_ATPase_C"/>
</dbReference>
<dbReference type="InterPro" id="IPR027417">
    <property type="entry name" value="P-loop_NTPase"/>
</dbReference>
<keyword evidence="6" id="KW-0645">Protease</keyword>
<dbReference type="GO" id="GO:0008233">
    <property type="term" value="F:peptidase activity"/>
    <property type="evidence" value="ECO:0007669"/>
    <property type="project" value="UniProtKB-KW"/>
</dbReference>
<dbReference type="SUPFAM" id="SSF52540">
    <property type="entry name" value="P-loop containing nucleoside triphosphate hydrolases"/>
    <property type="match status" value="1"/>
</dbReference>
<proteinExistence type="predicted"/>
<dbReference type="SMART" id="SM00382">
    <property type="entry name" value="AAA"/>
    <property type="match status" value="1"/>
</dbReference>
<keyword evidence="1" id="KW-0547">Nucleotide-binding</keyword>
<sequence>MKTINEKIPNIEEIEKEIGSFLSKKFGGTVRLASTVPLSQEEETERTGCLGKNDKKLNFDLKPESLISYLDQYIIRQDNAKAVLATKICTHYNRIKTFNSYPDLADDMFCGVKNNVLMLGPTGVGKTYMIKLIAKKIGVPFVKGDATKFSETGYVGGDVEDLVRDLVREADDNIELAQYGIVYIDEIDKIASSHNLIGADVSRTGVQRALLKPLEETEVDMKVPHDPISMMQEIERFRRTGKKNRRVVNTKNILFIVSGAFFDLAKIIQKRIANNTIGFGSTTPKTRSYANVLKHVKSEDLIEFGFESEFVGRLPVRAVLEDLDNNDLFEILSNPNNPIILGKKLDFAAYGIDIKFEEKALRILANRAFDENIGARGLVSAIEKALIIFERYLPSTKIKKFPVTADAIENPKTYLENMISAHNEKQEKQYTDDFDRFVEQEKVFIRNYLIANSNSLSQRYNLTLTQSRINLISDYYSSHIMDVGVIIRKIKTLCDEMKNFELKFFKNHDTNIVIEDDAIDFTLEQVVNSSVKPEDIYNKISINFEYGLKLIKEKTGKNRFFITRQALIDPDAYISDILKNGLGETEKQPEKG</sequence>
<evidence type="ECO:0000259" key="4">
    <source>
        <dbReference type="SMART" id="SM00382"/>
    </source>
</evidence>
<dbReference type="PANTHER" id="PTHR48102">
    <property type="entry name" value="ATP-DEPENDENT CLP PROTEASE ATP-BINDING SUBUNIT CLPX-LIKE, MITOCHONDRIAL-RELATED"/>
    <property type="match status" value="1"/>
</dbReference>
<dbReference type="Gene3D" id="1.10.8.60">
    <property type="match status" value="1"/>
</dbReference>
<dbReference type="PANTHER" id="PTHR48102:SF7">
    <property type="entry name" value="ATP-DEPENDENT CLP PROTEASE ATP-BINDING SUBUNIT CLPX-LIKE, MITOCHONDRIAL"/>
    <property type="match status" value="1"/>
</dbReference>
<name>E1Y8K6_9BACT</name>
<reference evidence="6" key="1">
    <citation type="journal article" date="2011" name="Environ. Microbiol.">
        <title>Genomic insights into the metabolic potential of the polycyclic aromatic hydrocarbon degrading sulfate-reducing Deltaproteobacterium N47.</title>
        <authorList>
            <person name="Bergmann F."/>
            <person name="Selesi D."/>
            <person name="Weinmaier T."/>
            <person name="Tischler P."/>
            <person name="Rattei T."/>
            <person name="Meckenstock R.U."/>
        </authorList>
    </citation>
    <scope>NUCLEOTIDE SEQUENCE</scope>
</reference>
<dbReference type="Gene3D" id="3.40.50.300">
    <property type="entry name" value="P-loop containing nucleotide triphosphate hydrolases"/>
    <property type="match status" value="1"/>
</dbReference>
<dbReference type="InterPro" id="IPR003959">
    <property type="entry name" value="ATPase_AAA_core"/>
</dbReference>
<feature type="domain" description="Clp ATPase C-terminal" evidence="5">
    <location>
        <begin position="323"/>
        <end position="414"/>
    </location>
</feature>
<dbReference type="InterPro" id="IPR050052">
    <property type="entry name" value="ATP-dep_Clp_protease_ClpX"/>
</dbReference>
<feature type="domain" description="AAA+ ATPase" evidence="4">
    <location>
        <begin position="112"/>
        <end position="283"/>
    </location>
</feature>
<dbReference type="Pfam" id="PF07724">
    <property type="entry name" value="AAA_2"/>
    <property type="match status" value="1"/>
</dbReference>
<dbReference type="SMART" id="SM01086">
    <property type="entry name" value="ClpB_D2-small"/>
    <property type="match status" value="1"/>
</dbReference>
<evidence type="ECO:0000256" key="2">
    <source>
        <dbReference type="ARBA" id="ARBA00022840"/>
    </source>
</evidence>
<evidence type="ECO:0000313" key="6">
    <source>
        <dbReference type="EMBL" id="CBX26900.1"/>
    </source>
</evidence>
<dbReference type="Pfam" id="PF10431">
    <property type="entry name" value="ClpB_D2-small"/>
    <property type="match status" value="1"/>
</dbReference>
<gene>
    <name evidence="6" type="ORF">N47_A09290</name>
</gene>
<keyword evidence="6" id="KW-0378">Hydrolase</keyword>
<dbReference type="AlphaFoldDB" id="E1Y8K6"/>
<keyword evidence="2 6" id="KW-0067">ATP-binding</keyword>
<accession>E1Y8K6</accession>
<dbReference type="GO" id="GO:0016887">
    <property type="term" value="F:ATP hydrolysis activity"/>
    <property type="evidence" value="ECO:0007669"/>
    <property type="project" value="InterPro"/>
</dbReference>
<dbReference type="GO" id="GO:0051603">
    <property type="term" value="P:proteolysis involved in protein catabolic process"/>
    <property type="evidence" value="ECO:0007669"/>
    <property type="project" value="TreeGrafter"/>
</dbReference>